<accession>F0YJL6</accession>
<dbReference type="GeneID" id="20228721"/>
<keyword evidence="2" id="KW-1185">Reference proteome</keyword>
<dbReference type="eggNOG" id="ENOG502SEUV">
    <property type="taxonomic scope" value="Eukaryota"/>
</dbReference>
<dbReference type="InterPro" id="IPR013083">
    <property type="entry name" value="Znf_RING/FYVE/PHD"/>
</dbReference>
<dbReference type="RefSeq" id="XP_009040633.1">
    <property type="nucleotide sequence ID" value="XM_009042385.1"/>
</dbReference>
<dbReference type="EMBL" id="GL833148">
    <property type="protein sequence ID" value="EGB04719.1"/>
    <property type="molecule type" value="Genomic_DNA"/>
</dbReference>
<sequence>MATARARSGRGVLESIRDAHLDLGGRVLASDLAPGVALHEHLSARGCLSEDERRRRVECNISSVFHLECAAVQSMPSGDWSCPVCSSRDEDDHKVRKMQASRQGEERISPIDSDIFKFNFAAATHVHKGVSLFNLLQLLQLWTPHHVFSKVTKICTLLHQLPGSNDARKMPLTGWELGVPLLLRNLAGVLGPTQLIAALEALEGPYSSQYRILSESFGVCLLVGHKTAVESKCKECGSILYLRGACLACGQALHCKDFQLIPAPVPSCIQRENLRCFQEQNLRCSTQQQMSTPVVRDLDLLENARKERILAGVSYLARCGSDEATFDKFGGDIIFLFRNLVHSAGGSAIQSHNFAMEDSTEVSTHIAGHLHSLIRHWMAQHIRISTEMELERILNMVEALHVLTQLGISDSDSLPSLQQMMETLTSFAHPITHRVGANSNTGGQVNDDRASKRTLRSFCLGDVKRRLSTAILNFDVSDILGCDPTAGQIPKTDSRHCAHCGKENARGQSNCADCNSFLRSKIDYGSLTDALVWGYLFEEISIPLVCNNAEVSFVDVITHLPSVRNYQRIDELGHDFYRLQCYFVTHLIYVLSDWGRHLLERSLFEEELSFIVSNLIQVISMDDPELTGEFLQCLRILGISRKSDVAIWPLILQAMNYLLDVQQRNSTPGLWSKSSDPYDRYHTTYCTTIGLLSYDLSADDDGADEPPPSIPRAFYVRTL</sequence>
<dbReference type="InterPro" id="IPR011011">
    <property type="entry name" value="Znf_FYVE_PHD"/>
</dbReference>
<gene>
    <name evidence="1" type="ORF">AURANDRAFT_72466</name>
</gene>
<dbReference type="OrthoDB" id="10255118at2759"/>
<dbReference type="AlphaFoldDB" id="F0YJL6"/>
<organism evidence="2">
    <name type="scientific">Aureococcus anophagefferens</name>
    <name type="common">Harmful bloom alga</name>
    <dbReference type="NCBI Taxonomy" id="44056"/>
    <lineage>
        <taxon>Eukaryota</taxon>
        <taxon>Sar</taxon>
        <taxon>Stramenopiles</taxon>
        <taxon>Ochrophyta</taxon>
        <taxon>Pelagophyceae</taxon>
        <taxon>Pelagomonadales</taxon>
        <taxon>Pelagomonadaceae</taxon>
        <taxon>Aureococcus</taxon>
    </lineage>
</organism>
<reference evidence="1 2" key="1">
    <citation type="journal article" date="2011" name="Proc. Natl. Acad. Sci. U.S.A.">
        <title>Niche of harmful alga Aureococcus anophagefferens revealed through ecogenomics.</title>
        <authorList>
            <person name="Gobler C.J."/>
            <person name="Berry D.L."/>
            <person name="Dyhrman S.T."/>
            <person name="Wilhelm S.W."/>
            <person name="Salamov A."/>
            <person name="Lobanov A.V."/>
            <person name="Zhang Y."/>
            <person name="Collier J.L."/>
            <person name="Wurch L.L."/>
            <person name="Kustka A.B."/>
            <person name="Dill B.D."/>
            <person name="Shah M."/>
            <person name="VerBerkmoes N.C."/>
            <person name="Kuo A."/>
            <person name="Terry A."/>
            <person name="Pangilinan J."/>
            <person name="Lindquist E.A."/>
            <person name="Lucas S."/>
            <person name="Paulsen I.T."/>
            <person name="Hattenrath-Lehmann T.K."/>
            <person name="Talmage S.C."/>
            <person name="Walker E.A."/>
            <person name="Koch F."/>
            <person name="Burson A.M."/>
            <person name="Marcoval M.A."/>
            <person name="Tang Y.Z."/>
            <person name="Lecleir G.R."/>
            <person name="Coyne K.J."/>
            <person name="Berg G.M."/>
            <person name="Bertrand E.M."/>
            <person name="Saito M.A."/>
            <person name="Gladyshev V.N."/>
            <person name="Grigoriev I.V."/>
        </authorList>
    </citation>
    <scope>NUCLEOTIDE SEQUENCE [LARGE SCALE GENOMIC DNA]</scope>
    <source>
        <strain evidence="2">CCMP 1984</strain>
    </source>
</reference>
<dbReference type="SUPFAM" id="SSF57903">
    <property type="entry name" value="FYVE/PHD zinc finger"/>
    <property type="match status" value="1"/>
</dbReference>
<dbReference type="KEGG" id="aaf:AURANDRAFT_72466"/>
<dbReference type="Proteomes" id="UP000002729">
    <property type="component" value="Unassembled WGS sequence"/>
</dbReference>
<evidence type="ECO:0000313" key="1">
    <source>
        <dbReference type="EMBL" id="EGB04719.1"/>
    </source>
</evidence>
<protein>
    <submittedName>
        <fullName evidence="1">Expressed protein</fullName>
    </submittedName>
</protein>
<proteinExistence type="predicted"/>
<evidence type="ECO:0000313" key="2">
    <source>
        <dbReference type="Proteomes" id="UP000002729"/>
    </source>
</evidence>
<dbReference type="InParanoid" id="F0YJL6"/>
<dbReference type="Gene3D" id="3.30.40.10">
    <property type="entry name" value="Zinc/RING finger domain, C3HC4 (zinc finger)"/>
    <property type="match status" value="1"/>
</dbReference>
<name>F0YJL6_AURAN</name>